<dbReference type="EMBL" id="HBGI01003547">
    <property type="protein sequence ID" value="CAD9240571.1"/>
    <property type="molecule type" value="Transcribed_RNA"/>
</dbReference>
<feature type="compositionally biased region" description="Basic and acidic residues" evidence="1">
    <location>
        <begin position="437"/>
        <end position="461"/>
    </location>
</feature>
<evidence type="ECO:0000256" key="1">
    <source>
        <dbReference type="SAM" id="MobiDB-lite"/>
    </source>
</evidence>
<evidence type="ECO:0000313" key="3">
    <source>
        <dbReference type="EMBL" id="CAD9240571.1"/>
    </source>
</evidence>
<dbReference type="AlphaFoldDB" id="A0A7S1TLQ0"/>
<organism evidence="3">
    <name type="scientific">Erythrolobus australicus</name>
    <dbReference type="NCBI Taxonomy" id="1077150"/>
    <lineage>
        <taxon>Eukaryota</taxon>
        <taxon>Rhodophyta</taxon>
        <taxon>Bangiophyceae</taxon>
        <taxon>Porphyridiales</taxon>
        <taxon>Porphyridiaceae</taxon>
        <taxon>Erythrolobus</taxon>
    </lineage>
</organism>
<reference evidence="3" key="1">
    <citation type="submission" date="2021-01" db="EMBL/GenBank/DDBJ databases">
        <authorList>
            <person name="Corre E."/>
            <person name="Pelletier E."/>
            <person name="Niang G."/>
            <person name="Scheremetjew M."/>
            <person name="Finn R."/>
            <person name="Kale V."/>
            <person name="Holt S."/>
            <person name="Cochrane G."/>
            <person name="Meng A."/>
            <person name="Brown T."/>
            <person name="Cohen L."/>
        </authorList>
    </citation>
    <scope>NUCLEOTIDE SEQUENCE</scope>
    <source>
        <strain evidence="3">CCMP3124</strain>
    </source>
</reference>
<protein>
    <submittedName>
        <fullName evidence="3">Uncharacterized protein</fullName>
    </submittedName>
</protein>
<evidence type="ECO:0000256" key="2">
    <source>
        <dbReference type="SAM" id="SignalP"/>
    </source>
</evidence>
<accession>A0A7S1TLQ0</accession>
<feature type="signal peptide" evidence="2">
    <location>
        <begin position="1"/>
        <end position="36"/>
    </location>
</feature>
<feature type="region of interest" description="Disordered" evidence="1">
    <location>
        <begin position="408"/>
        <end position="505"/>
    </location>
</feature>
<dbReference type="PROSITE" id="PS51257">
    <property type="entry name" value="PROKAR_LIPOPROTEIN"/>
    <property type="match status" value="1"/>
</dbReference>
<keyword evidence="2" id="KW-0732">Signal</keyword>
<sequence length="505" mass="54777">MRAQMGGATKRIGARCGVVVCLLVAVLAACAGEVRGAPVGAEAAKADAASAGVNGEGRGTGEGQTQPFERRDGDPRGRLGVCLTGQLGRLELESKINNFLAPMREVYTHIDVALVLSNGTSVFVNEEGKGNASASLYPSAEAAKMKLKATGMVNLVYLALYQPPENPMLDSAYVQQLNKNFTGSLLMRRARGHVTQWSMLLDCARMLWNMEARGGSNYRAIARLREDAFFPEKVQARTIAQTADEGFVVVSTCDSWSGMNDKAAVFPRRVASTFFTAPIEEYYRRMHNTVRARNVDKPESFLFHVLSENGLRVQSVHPRVMVPIPYRILDGNGSYCLKLKTGCPMMLASEETQELILQKRCQNVKIVNASSVLTAPLASKCEPQAAAQTGTPQEARGDAQLPAVDGAQNKTQAGAQAEPREGVHGPAQNGALGADASKPESEDEREARSADQSQNKEERPAMRSLAARKMSAEESMSPGRRKLDNESNLDVHYHQRRVSKPVAQS</sequence>
<feature type="compositionally biased region" description="Basic and acidic residues" evidence="1">
    <location>
        <begin position="481"/>
        <end position="493"/>
    </location>
</feature>
<feature type="chain" id="PRO_5030984159" evidence="2">
    <location>
        <begin position="37"/>
        <end position="505"/>
    </location>
</feature>
<name>A0A7S1TLQ0_9RHOD</name>
<feature type="region of interest" description="Disordered" evidence="1">
    <location>
        <begin position="48"/>
        <end position="75"/>
    </location>
</feature>
<gene>
    <name evidence="3" type="ORF">EAUS1353_LOCUS2310</name>
</gene>
<proteinExistence type="predicted"/>